<dbReference type="InterPro" id="IPR053139">
    <property type="entry name" value="Surface_bspA-like"/>
</dbReference>
<evidence type="ECO:0000313" key="2">
    <source>
        <dbReference type="EMBL" id="CAB4993149.1"/>
    </source>
</evidence>
<dbReference type="Gene3D" id="3.80.10.10">
    <property type="entry name" value="Ribonuclease Inhibitor"/>
    <property type="match status" value="1"/>
</dbReference>
<dbReference type="SMART" id="SM00060">
    <property type="entry name" value="FN3"/>
    <property type="match status" value="1"/>
</dbReference>
<dbReference type="PANTHER" id="PTHR45661:SF3">
    <property type="entry name" value="IG-LIKE DOMAIN-CONTAINING PROTEIN"/>
    <property type="match status" value="1"/>
</dbReference>
<dbReference type="SUPFAM" id="SSF52058">
    <property type="entry name" value="L domain-like"/>
    <property type="match status" value="1"/>
</dbReference>
<sequence>MSKSRKPRGFSLIVITFALVLSTVQNIPAANATTLTCAQGGECVVGDTGPGGGKVFYVDSTGNGFNCGPTLAEKCIYLEYSRSLAVGGLPWSIASLNHTAIGATARGTLTGTGYKNTLAIIAQQGSYDAVANKYEAGAAQSFRGGGKTDWYQPSKDELTELYGSLAPDERNLGFANASTEIDDAHTWGIWASDAGSVITSGISKSDPNITIPIRAFTLAIDGNYACPDGSFDVFRGAVTHQSGCTGELTIPEGVGSINSGVFRDSLITKINFPSTLTSIGNNSFQSSHLREINIPNNVTSIGQFAFFSAEDVMTLSIGTGISDIPRYAFSGLMHIINLTIPSNISFINEMAFSNATALQSLTLSNGVQYIGYNAFSNAASLENLVIPSSVTELHNSSFSSLSSLKTLRILSTGIDYLGDEDSIFGGAGSLTCFTNLSNLRTVVSLDLPLGLPLGLPTCSTTSAPDAPVISTLTGGDRQLRIAFTIASDGGETVDLIQYSIDSGATWVSASGTTSPIDISSLSVGTSYTLQIRAHNSVGNSSGSNLKTASTTGSTSADRDAAAAAAAAREAARKAAIEKARINLLQEIKDNKPLFINSYLSADFEIPSTRALERINLAVQAMQAKTPDKQLSLDVVKAEVLKETVIDRLAKPETKKSVISAELIEVGLLENNYSNKTSVMLAIRNSPSSELDSFEKVQKVIAAQKAVVQARKARYAEIVSRINARAAKITK</sequence>
<protein>
    <submittedName>
        <fullName evidence="2">Unannotated protein</fullName>
    </submittedName>
</protein>
<reference evidence="2" key="1">
    <citation type="submission" date="2020-05" db="EMBL/GenBank/DDBJ databases">
        <authorList>
            <person name="Chiriac C."/>
            <person name="Salcher M."/>
            <person name="Ghai R."/>
            <person name="Kavagutti S V."/>
        </authorList>
    </citation>
    <scope>NUCLEOTIDE SEQUENCE</scope>
</reference>
<gene>
    <name evidence="2" type="ORF">UFOPK4010_00720</name>
</gene>
<name>A0A6J7NQS2_9ZZZZ</name>
<dbReference type="InterPro" id="IPR013783">
    <property type="entry name" value="Ig-like_fold"/>
</dbReference>
<dbReference type="PANTHER" id="PTHR45661">
    <property type="entry name" value="SURFACE ANTIGEN"/>
    <property type="match status" value="1"/>
</dbReference>
<dbReference type="Pfam" id="PF13306">
    <property type="entry name" value="LRR_5"/>
    <property type="match status" value="1"/>
</dbReference>
<dbReference type="AlphaFoldDB" id="A0A6J7NQS2"/>
<evidence type="ECO:0000259" key="1">
    <source>
        <dbReference type="PROSITE" id="PS50853"/>
    </source>
</evidence>
<dbReference type="Gene3D" id="2.60.40.10">
    <property type="entry name" value="Immunoglobulins"/>
    <property type="match status" value="1"/>
</dbReference>
<accession>A0A6J7NQS2</accession>
<dbReference type="InterPro" id="IPR032675">
    <property type="entry name" value="LRR_dom_sf"/>
</dbReference>
<dbReference type="InterPro" id="IPR026906">
    <property type="entry name" value="LRR_5"/>
</dbReference>
<dbReference type="SUPFAM" id="SSF49265">
    <property type="entry name" value="Fibronectin type III"/>
    <property type="match status" value="1"/>
</dbReference>
<proteinExistence type="predicted"/>
<dbReference type="CDD" id="cd00063">
    <property type="entry name" value="FN3"/>
    <property type="match status" value="1"/>
</dbReference>
<dbReference type="EMBL" id="CAFBOU010000052">
    <property type="protein sequence ID" value="CAB4993149.1"/>
    <property type="molecule type" value="Genomic_DNA"/>
</dbReference>
<organism evidence="2">
    <name type="scientific">freshwater metagenome</name>
    <dbReference type="NCBI Taxonomy" id="449393"/>
    <lineage>
        <taxon>unclassified sequences</taxon>
        <taxon>metagenomes</taxon>
        <taxon>ecological metagenomes</taxon>
    </lineage>
</organism>
<dbReference type="InterPro" id="IPR036116">
    <property type="entry name" value="FN3_sf"/>
</dbReference>
<dbReference type="InterPro" id="IPR003961">
    <property type="entry name" value="FN3_dom"/>
</dbReference>
<dbReference type="PROSITE" id="PS50853">
    <property type="entry name" value="FN3"/>
    <property type="match status" value="1"/>
</dbReference>
<feature type="domain" description="Fibronectin type-III" evidence="1">
    <location>
        <begin position="463"/>
        <end position="553"/>
    </location>
</feature>